<dbReference type="Proteomes" id="UP000183894">
    <property type="component" value="Unassembled WGS sequence"/>
</dbReference>
<dbReference type="AlphaFoldDB" id="A0A1H7QQP0"/>
<organism evidence="2 3">
    <name type="scientific">Haloferax larsenii</name>
    <dbReference type="NCBI Taxonomy" id="302484"/>
    <lineage>
        <taxon>Archaea</taxon>
        <taxon>Methanobacteriati</taxon>
        <taxon>Methanobacteriota</taxon>
        <taxon>Stenosarchaea group</taxon>
        <taxon>Halobacteria</taxon>
        <taxon>Halobacteriales</taxon>
        <taxon>Haloferacaceae</taxon>
        <taxon>Haloferax</taxon>
    </lineage>
</organism>
<reference evidence="2 3" key="1">
    <citation type="submission" date="2016-10" db="EMBL/GenBank/DDBJ databases">
        <authorList>
            <person name="de Groot N.N."/>
        </authorList>
    </citation>
    <scope>NUCLEOTIDE SEQUENCE [LARGE SCALE GENOMIC DNA]</scope>
    <source>
        <strain evidence="2 3">CDM_5</strain>
    </source>
</reference>
<proteinExistence type="predicted"/>
<name>A0A1H7QQP0_HALLR</name>
<accession>A0A1H7QQP0</accession>
<keyword evidence="1" id="KW-0472">Membrane</keyword>
<keyword evidence="1" id="KW-0812">Transmembrane</keyword>
<evidence type="ECO:0000313" key="3">
    <source>
        <dbReference type="Proteomes" id="UP000183894"/>
    </source>
</evidence>
<gene>
    <name evidence="2" type="ORF">SAMN04488691_105120</name>
</gene>
<sequence length="67" mass="7002">MNLIPLPIRIGIKAIKLVILILGILLLVFAIGSIGGLDLPLVSPLVDFLTQTIDAILNLGGVSSDIL</sequence>
<protein>
    <submittedName>
        <fullName evidence="2">Uncharacterized protein</fullName>
    </submittedName>
</protein>
<feature type="transmembrane region" description="Helical" evidence="1">
    <location>
        <begin position="17"/>
        <end position="37"/>
    </location>
</feature>
<evidence type="ECO:0000256" key="1">
    <source>
        <dbReference type="SAM" id="Phobius"/>
    </source>
</evidence>
<keyword evidence="1" id="KW-1133">Transmembrane helix</keyword>
<evidence type="ECO:0000313" key="2">
    <source>
        <dbReference type="EMBL" id="SEL50232.1"/>
    </source>
</evidence>
<dbReference type="EMBL" id="FOAD01000005">
    <property type="protein sequence ID" value="SEL50232.1"/>
    <property type="molecule type" value="Genomic_DNA"/>
</dbReference>